<sequence length="86" mass="9725">MGMTPVSRCLHKVDHLSAVPDSTAADRINAALDELEGAYRRPCERIVALEMVLHEVRQNRRIGGTPFARFVHVSVERRQEKLSRCA</sequence>
<organism evidence="1 2">
    <name type="scientific">Methylorubrum aminovorans</name>
    <dbReference type="NCBI Taxonomy" id="269069"/>
    <lineage>
        <taxon>Bacteria</taxon>
        <taxon>Pseudomonadati</taxon>
        <taxon>Pseudomonadota</taxon>
        <taxon>Alphaproteobacteria</taxon>
        <taxon>Hyphomicrobiales</taxon>
        <taxon>Methylobacteriaceae</taxon>
        <taxon>Methylorubrum</taxon>
    </lineage>
</organism>
<reference evidence="1" key="2">
    <citation type="submission" date="2021-08" db="EMBL/GenBank/DDBJ databases">
        <authorList>
            <person name="Tani A."/>
            <person name="Ola A."/>
            <person name="Ogura Y."/>
            <person name="Katsura K."/>
            <person name="Hayashi T."/>
        </authorList>
    </citation>
    <scope>NUCLEOTIDE SEQUENCE</scope>
    <source>
        <strain evidence="1">NBRC 15686</strain>
    </source>
</reference>
<gene>
    <name evidence="1" type="ORF">LNAOJCKE_1033</name>
</gene>
<dbReference type="Proteomes" id="UP001055039">
    <property type="component" value="Unassembled WGS sequence"/>
</dbReference>
<accession>A0ABQ4U8W6</accession>
<evidence type="ECO:0000313" key="2">
    <source>
        <dbReference type="Proteomes" id="UP001055039"/>
    </source>
</evidence>
<dbReference type="EMBL" id="BPRC01000002">
    <property type="protein sequence ID" value="GJE63835.1"/>
    <property type="molecule type" value="Genomic_DNA"/>
</dbReference>
<evidence type="ECO:0000313" key="1">
    <source>
        <dbReference type="EMBL" id="GJE63835.1"/>
    </source>
</evidence>
<protein>
    <submittedName>
        <fullName evidence="1">Uncharacterized protein</fullName>
    </submittedName>
</protein>
<comment type="caution">
    <text evidence="1">The sequence shown here is derived from an EMBL/GenBank/DDBJ whole genome shotgun (WGS) entry which is preliminary data.</text>
</comment>
<name>A0ABQ4U8W6_9HYPH</name>
<proteinExistence type="predicted"/>
<keyword evidence="2" id="KW-1185">Reference proteome</keyword>
<reference evidence="1" key="1">
    <citation type="journal article" date="2021" name="Front. Microbiol.">
        <title>Comprehensive Comparative Genomics and Phenotyping of Methylobacterium Species.</title>
        <authorList>
            <person name="Alessa O."/>
            <person name="Ogura Y."/>
            <person name="Fujitani Y."/>
            <person name="Takami H."/>
            <person name="Hayashi T."/>
            <person name="Sahin N."/>
            <person name="Tani A."/>
        </authorList>
    </citation>
    <scope>NUCLEOTIDE SEQUENCE</scope>
    <source>
        <strain evidence="1">NBRC 15686</strain>
    </source>
</reference>